<dbReference type="PROSITE" id="PS51257">
    <property type="entry name" value="PROKAR_LIPOPROTEIN"/>
    <property type="match status" value="1"/>
</dbReference>
<sequence>MRARFAVPALIVIVLSACGTGCTGFPDRQRQAEAIAANVRVMPGVKEVQPHYVNSLDRGASFDLNVEVDRTISPAAAAEIGRRCVTQVDRGGFAEHLVSLAVTFPGSGSDSDRDNPSKASFNLTDDGGIRRQGVTADQVGTDLQFWIDAVDFAGVKSVALRRPGDPGDRDGRSRLLDIHVANINVGFALEARYPELQKHWYAGL</sequence>
<feature type="signal peptide" evidence="2">
    <location>
        <begin position="1"/>
        <end position="19"/>
    </location>
</feature>
<name>A0A2U3NVZ3_9MYCO</name>
<keyword evidence="2" id="KW-0732">Signal</keyword>
<proteinExistence type="predicted"/>
<evidence type="ECO:0000256" key="1">
    <source>
        <dbReference type="SAM" id="MobiDB-lite"/>
    </source>
</evidence>
<dbReference type="STRING" id="1841860.GCA_900157375_03519"/>
<evidence type="ECO:0000313" key="4">
    <source>
        <dbReference type="Proteomes" id="UP000240988"/>
    </source>
</evidence>
<dbReference type="RefSeq" id="WP_077088494.1">
    <property type="nucleotide sequence ID" value="NZ_LT721901.1"/>
</dbReference>
<reference evidence="3 4" key="1">
    <citation type="submission" date="2017-01" db="EMBL/GenBank/DDBJ databases">
        <authorList>
            <consortium name="Urmite Genomes"/>
        </authorList>
    </citation>
    <scope>NUCLEOTIDE SEQUENCE [LARGE SCALE GENOMIC DNA]</scope>
    <source>
        <strain evidence="3 4">AB57</strain>
    </source>
</reference>
<evidence type="ECO:0000256" key="2">
    <source>
        <dbReference type="SAM" id="SignalP"/>
    </source>
</evidence>
<dbReference type="AlphaFoldDB" id="A0A2U3NVZ3"/>
<protein>
    <submittedName>
        <fullName evidence="3">Mycobacterium rhizamassiliense ORFan</fullName>
    </submittedName>
</protein>
<dbReference type="Proteomes" id="UP000240988">
    <property type="component" value="Unassembled WGS sequence"/>
</dbReference>
<evidence type="ECO:0000313" key="3">
    <source>
        <dbReference type="EMBL" id="SPM35687.1"/>
    </source>
</evidence>
<gene>
    <name evidence="3" type="ORF">MRAB57_3517</name>
</gene>
<accession>A0A2U3NVZ3</accession>
<feature type="chain" id="PRO_5015644612" evidence="2">
    <location>
        <begin position="20"/>
        <end position="204"/>
    </location>
</feature>
<keyword evidence="4" id="KW-1185">Reference proteome</keyword>
<organism evidence="3 4">
    <name type="scientific">Mycobacterium rhizamassiliense</name>
    <dbReference type="NCBI Taxonomy" id="1841860"/>
    <lineage>
        <taxon>Bacteria</taxon>
        <taxon>Bacillati</taxon>
        <taxon>Actinomycetota</taxon>
        <taxon>Actinomycetes</taxon>
        <taxon>Mycobacteriales</taxon>
        <taxon>Mycobacteriaceae</taxon>
        <taxon>Mycobacterium</taxon>
    </lineage>
</organism>
<dbReference type="EMBL" id="FUFA01000004">
    <property type="protein sequence ID" value="SPM35687.1"/>
    <property type="molecule type" value="Genomic_DNA"/>
</dbReference>
<dbReference type="OrthoDB" id="4636818at2"/>
<feature type="region of interest" description="Disordered" evidence="1">
    <location>
        <begin position="105"/>
        <end position="126"/>
    </location>
</feature>